<dbReference type="Gramene" id="OGLUM02G00590.1">
    <property type="protein sequence ID" value="OGLUM02G00590.1"/>
    <property type="gene ID" value="OGLUM02G00590"/>
</dbReference>
<name>A0A0D9YL53_9ORYZ</name>
<evidence type="ECO:0000256" key="1">
    <source>
        <dbReference type="SAM" id="MobiDB-lite"/>
    </source>
</evidence>
<organism evidence="2">
    <name type="scientific">Oryza glumipatula</name>
    <dbReference type="NCBI Taxonomy" id="40148"/>
    <lineage>
        <taxon>Eukaryota</taxon>
        <taxon>Viridiplantae</taxon>
        <taxon>Streptophyta</taxon>
        <taxon>Embryophyta</taxon>
        <taxon>Tracheophyta</taxon>
        <taxon>Spermatophyta</taxon>
        <taxon>Magnoliopsida</taxon>
        <taxon>Liliopsida</taxon>
        <taxon>Poales</taxon>
        <taxon>Poaceae</taxon>
        <taxon>BOP clade</taxon>
        <taxon>Oryzoideae</taxon>
        <taxon>Oryzeae</taxon>
        <taxon>Oryzinae</taxon>
        <taxon>Oryza</taxon>
    </lineage>
</organism>
<dbReference type="HOGENOM" id="CLU_2137376_0_0_1"/>
<protein>
    <submittedName>
        <fullName evidence="2">Uncharacterized protein</fullName>
    </submittedName>
</protein>
<evidence type="ECO:0000313" key="2">
    <source>
        <dbReference type="EnsemblPlants" id="OGLUM02G00590.1"/>
    </source>
</evidence>
<reference evidence="2" key="1">
    <citation type="submission" date="2015-04" db="UniProtKB">
        <authorList>
            <consortium name="EnsemblPlants"/>
        </authorList>
    </citation>
    <scope>IDENTIFICATION</scope>
</reference>
<feature type="region of interest" description="Disordered" evidence="1">
    <location>
        <begin position="12"/>
        <end position="32"/>
    </location>
</feature>
<evidence type="ECO:0000313" key="3">
    <source>
        <dbReference type="Proteomes" id="UP000026961"/>
    </source>
</evidence>
<reference evidence="2" key="2">
    <citation type="submission" date="2018-05" db="EMBL/GenBank/DDBJ databases">
        <title>OgluRS3 (Oryza glumaepatula Reference Sequence Version 3).</title>
        <authorList>
            <person name="Zhang J."/>
            <person name="Kudrna D."/>
            <person name="Lee S."/>
            <person name="Talag J."/>
            <person name="Welchert J."/>
            <person name="Wing R.A."/>
        </authorList>
    </citation>
    <scope>NUCLEOTIDE SEQUENCE [LARGE SCALE GENOMIC DNA]</scope>
</reference>
<accession>A0A0D9YL53</accession>
<dbReference type="Proteomes" id="UP000026961">
    <property type="component" value="Chromosome 2"/>
</dbReference>
<sequence>MLPELPCRPLGRYRDLAPPSRSRAPRRGDSVVRLSREDERDCILQKFVNLVVDTAGVGADATAYKLYRVAASSLFSSPAASPCRCHGGSRQRSPSPPPRHSTTPASIVVVPDG</sequence>
<proteinExistence type="predicted"/>
<dbReference type="AlphaFoldDB" id="A0A0D9YL53"/>
<feature type="region of interest" description="Disordered" evidence="1">
    <location>
        <begin position="76"/>
        <end position="113"/>
    </location>
</feature>
<keyword evidence="3" id="KW-1185">Reference proteome</keyword>
<dbReference type="EnsemblPlants" id="OGLUM02G00590.1">
    <property type="protein sequence ID" value="OGLUM02G00590.1"/>
    <property type="gene ID" value="OGLUM02G00590"/>
</dbReference>